<accession>A0ABU0DZN3</accession>
<keyword evidence="4" id="KW-1185">Reference proteome</keyword>
<dbReference type="SUPFAM" id="SSF110395">
    <property type="entry name" value="CutC-like"/>
    <property type="match status" value="1"/>
</dbReference>
<dbReference type="InterPro" id="IPR036822">
    <property type="entry name" value="CutC-like_dom_sf"/>
</dbReference>
<dbReference type="InterPro" id="IPR005627">
    <property type="entry name" value="CutC-like"/>
</dbReference>
<protein>
    <recommendedName>
        <fullName evidence="2">Copper homeostasis protein cutC homolog</fullName>
    </recommendedName>
</protein>
<proteinExistence type="inferred from homology"/>
<organism evidence="3 4">
    <name type="scientific">Breznakia pachnodae</name>
    <dbReference type="NCBI Taxonomy" id="265178"/>
    <lineage>
        <taxon>Bacteria</taxon>
        <taxon>Bacillati</taxon>
        <taxon>Bacillota</taxon>
        <taxon>Erysipelotrichia</taxon>
        <taxon>Erysipelotrichales</taxon>
        <taxon>Erysipelotrichaceae</taxon>
        <taxon>Breznakia</taxon>
    </lineage>
</organism>
<dbReference type="EMBL" id="JAUSUR010000001">
    <property type="protein sequence ID" value="MDQ0360104.1"/>
    <property type="molecule type" value="Genomic_DNA"/>
</dbReference>
<name>A0ABU0DZN3_9FIRM</name>
<dbReference type="RefSeq" id="WP_307405754.1">
    <property type="nucleotide sequence ID" value="NZ_JAUSUR010000001.1"/>
</dbReference>
<evidence type="ECO:0000313" key="3">
    <source>
        <dbReference type="EMBL" id="MDQ0360104.1"/>
    </source>
</evidence>
<dbReference type="PANTHER" id="PTHR12598:SF0">
    <property type="entry name" value="COPPER HOMEOSTASIS PROTEIN CUTC HOMOLOG"/>
    <property type="match status" value="1"/>
</dbReference>
<evidence type="ECO:0000256" key="2">
    <source>
        <dbReference type="ARBA" id="ARBA00019014"/>
    </source>
</evidence>
<evidence type="ECO:0000313" key="4">
    <source>
        <dbReference type="Proteomes" id="UP001230220"/>
    </source>
</evidence>
<dbReference type="PANTHER" id="PTHR12598">
    <property type="entry name" value="COPPER HOMEOSTASIS PROTEIN CUTC"/>
    <property type="match status" value="1"/>
</dbReference>
<dbReference type="Pfam" id="PF03932">
    <property type="entry name" value="CutC"/>
    <property type="match status" value="1"/>
</dbReference>
<comment type="caution">
    <text evidence="3">The sequence shown here is derived from an EMBL/GenBank/DDBJ whole genome shotgun (WGS) entry which is preliminary data.</text>
</comment>
<reference evidence="3 4" key="1">
    <citation type="submission" date="2023-07" db="EMBL/GenBank/DDBJ databases">
        <title>Genomic Encyclopedia of Type Strains, Phase IV (KMG-IV): sequencing the most valuable type-strain genomes for metagenomic binning, comparative biology and taxonomic classification.</title>
        <authorList>
            <person name="Goeker M."/>
        </authorList>
    </citation>
    <scope>NUCLEOTIDE SEQUENCE [LARGE SCALE GENOMIC DNA]</scope>
    <source>
        <strain evidence="3 4">DSM 16784</strain>
    </source>
</reference>
<evidence type="ECO:0000256" key="1">
    <source>
        <dbReference type="ARBA" id="ARBA00007768"/>
    </source>
</evidence>
<dbReference type="Proteomes" id="UP001230220">
    <property type="component" value="Unassembled WGS sequence"/>
</dbReference>
<comment type="similarity">
    <text evidence="1">Belongs to the CutC family.</text>
</comment>
<sequence>MNNLLEVCCGSFEDALQADKAHAQRIELNSALYLGGLTPSLGSLIKTKTLTNIKTVCMVRPRAGGFCYSNDDIEVMFTDAILLLENGADGLAFGFLNEDSTIKYDLTKKMIDLIHSYQKEAVFHRAIDVSKNYEESIKALIELGCDRILTSGSYATVNEGKDIMKSAYETYGSKIEFVMGSGVNENNAQQLIDYTGIHQVHSSCKGFKEDPTTSNQHVSYQYLDSNNYEVVDIDKVKAILNAIK</sequence>
<gene>
    <name evidence="3" type="ORF">J2S15_000835</name>
</gene>
<dbReference type="Gene3D" id="3.20.20.380">
    <property type="entry name" value="Copper homeostasis (CutC) domain"/>
    <property type="match status" value="1"/>
</dbReference>